<dbReference type="Proteomes" id="UP000065641">
    <property type="component" value="Chromosome"/>
</dbReference>
<reference evidence="2 3" key="1">
    <citation type="submission" date="2015-11" db="EMBL/GenBank/DDBJ databases">
        <authorList>
            <person name="Zhang Y."/>
            <person name="Guo Z."/>
        </authorList>
    </citation>
    <scope>NUCLEOTIDE SEQUENCE [LARGE SCALE GENOMIC DNA]</scope>
    <source>
        <strain evidence="2 3">KCTC 32221</strain>
    </source>
</reference>
<evidence type="ECO:0000313" key="3">
    <source>
        <dbReference type="Proteomes" id="UP000065641"/>
    </source>
</evidence>
<evidence type="ECO:0000313" key="2">
    <source>
        <dbReference type="EMBL" id="ALO47545.1"/>
    </source>
</evidence>
<dbReference type="Pfam" id="PF12040">
    <property type="entry name" value="DUF3526"/>
    <property type="match status" value="1"/>
</dbReference>
<dbReference type="EMBL" id="CP013189">
    <property type="protein sequence ID" value="ALO47545.1"/>
    <property type="molecule type" value="Genomic_DNA"/>
</dbReference>
<keyword evidence="1" id="KW-1133">Transmembrane helix</keyword>
<dbReference type="PANTHER" id="PTHR43471:SF1">
    <property type="entry name" value="ABC TRANSPORTER PERMEASE PROTEIN NOSY-RELATED"/>
    <property type="match status" value="1"/>
</dbReference>
<feature type="transmembrane region" description="Helical" evidence="1">
    <location>
        <begin position="132"/>
        <end position="153"/>
    </location>
</feature>
<protein>
    <submittedName>
        <fullName evidence="2">ABC transporter permease</fullName>
    </submittedName>
</protein>
<feature type="transmembrane region" description="Helical" evidence="1">
    <location>
        <begin position="238"/>
        <end position="256"/>
    </location>
</feature>
<feature type="transmembrane region" description="Helical" evidence="1">
    <location>
        <begin position="21"/>
        <end position="40"/>
    </location>
</feature>
<keyword evidence="1" id="KW-0472">Membrane</keyword>
<dbReference type="PANTHER" id="PTHR43471">
    <property type="entry name" value="ABC TRANSPORTER PERMEASE"/>
    <property type="match status" value="1"/>
</dbReference>
<feature type="transmembrane region" description="Helical" evidence="1">
    <location>
        <begin position="179"/>
        <end position="201"/>
    </location>
</feature>
<organism evidence="2 3">
    <name type="scientific">Pseudohongiella spirulinae</name>
    <dbReference type="NCBI Taxonomy" id="1249552"/>
    <lineage>
        <taxon>Bacteria</taxon>
        <taxon>Pseudomonadati</taxon>
        <taxon>Pseudomonadota</taxon>
        <taxon>Gammaproteobacteria</taxon>
        <taxon>Pseudomonadales</taxon>
        <taxon>Pseudohongiellaceae</taxon>
        <taxon>Pseudohongiella</taxon>
    </lineage>
</organism>
<keyword evidence="3" id="KW-1185">Reference proteome</keyword>
<dbReference type="KEGG" id="pspi:PS2015_2918"/>
<keyword evidence="1" id="KW-0812">Transmembrane</keyword>
<name>A0A0S2KH18_9GAMM</name>
<dbReference type="PATRIC" id="fig|1249552.3.peg.2945"/>
<dbReference type="AlphaFoldDB" id="A0A0S2KH18"/>
<sequence>MTILKDILRESRFVLGNRVTRLTWLILSVICAAALVLGQAEINRQTDTIERTRAQDRIELAQALDGAADYGGAAYDAFSLTWNPPDDVAFLAIGQRDIAPWMLRIRALALEGQIHESDNFNPELSLAGRFDYAFVIAFVLPLFIIALLYDVYAGERDSGRVAMLTATARRAGRLWAPRILALSGGAALACLLPLWLLGLSFGGNAAALLAVSAIVIAAVIFWSLLVSVVAFRTWSASVSAALATSCWLILALLVPLSGKLLIDRAVPGIDGARISLLQRETVNGAWDLPKAATMDRFYASHPEWSHSAPVAAPFHWKWYYAFQQVGDETAAPLSAAHRESIIARDRLTAYTAIFSPPVAVMRSLQKIAGTDTQSALAYEQKIRDYHAEIRHFFYPLLFEEVAFSRENLSGFPLFED</sequence>
<accession>A0A0S2KH18</accession>
<dbReference type="InterPro" id="IPR021913">
    <property type="entry name" value="DUF3526"/>
</dbReference>
<proteinExistence type="predicted"/>
<gene>
    <name evidence="2" type="ORF">PS2015_2918</name>
</gene>
<dbReference type="STRING" id="1249552.PS2015_2918"/>
<evidence type="ECO:0000256" key="1">
    <source>
        <dbReference type="SAM" id="Phobius"/>
    </source>
</evidence>
<dbReference type="RefSeq" id="WP_058022927.1">
    <property type="nucleotide sequence ID" value="NZ_CP013189.1"/>
</dbReference>
<dbReference type="OrthoDB" id="6016419at2"/>
<feature type="transmembrane region" description="Helical" evidence="1">
    <location>
        <begin position="207"/>
        <end position="231"/>
    </location>
</feature>